<dbReference type="HOGENOM" id="CLU_041942_1_0_1"/>
<sequence length="367" mass="41313">MKLFDLPQELWDEIFTFACTDGGFTGCSLSLVSQYIRNVSEPTRLHSIFLRTSIHRLSNMEVLVQMLERRQPGHFHTRHLFVEFAGDLPTSDLASVLVDVESQATSPAEDPPGFPRTTITKEALVDLNRLLSRVLRAISPTLVGLTLYLGANLPLSNITTFLPRLEELTVHAQADNNEDDTPLISQQSSFVPFEFAKRIHIACPDRPFSRIFNKYIMTASTSCPHLTHLRISGLRKSFKAIDVATAIGVHAPRLDPTPETDSRIPSFPPSLHTLVIQRSPNPALYRRHEDAENRITGYIQDVMYQADLLTWHTMTWNPHPKLIVVKARECLDEGTTYSLEDAKDEWLDRVGGGVGCWVDETTFLGLP</sequence>
<accession>A0A067Q0C7</accession>
<keyword evidence="2" id="KW-1185">Reference proteome</keyword>
<reference evidence="2" key="1">
    <citation type="journal article" date="2014" name="Proc. Natl. Acad. Sci. U.S.A.">
        <title>Extensive sampling of basidiomycete genomes demonstrates inadequacy of the white-rot/brown-rot paradigm for wood decay fungi.</title>
        <authorList>
            <person name="Riley R."/>
            <person name="Salamov A.A."/>
            <person name="Brown D.W."/>
            <person name="Nagy L.G."/>
            <person name="Floudas D."/>
            <person name="Held B.W."/>
            <person name="Levasseur A."/>
            <person name="Lombard V."/>
            <person name="Morin E."/>
            <person name="Otillar R."/>
            <person name="Lindquist E.A."/>
            <person name="Sun H."/>
            <person name="LaButti K.M."/>
            <person name="Schmutz J."/>
            <person name="Jabbour D."/>
            <person name="Luo H."/>
            <person name="Baker S.E."/>
            <person name="Pisabarro A.G."/>
            <person name="Walton J.D."/>
            <person name="Blanchette R.A."/>
            <person name="Henrissat B."/>
            <person name="Martin F."/>
            <person name="Cullen D."/>
            <person name="Hibbett D.S."/>
            <person name="Grigoriev I.V."/>
        </authorList>
    </citation>
    <scope>NUCLEOTIDE SEQUENCE [LARGE SCALE GENOMIC DNA]</scope>
    <source>
        <strain evidence="2">MUCL 33604</strain>
    </source>
</reference>
<organism evidence="1 2">
    <name type="scientific">Jaapia argillacea MUCL 33604</name>
    <dbReference type="NCBI Taxonomy" id="933084"/>
    <lineage>
        <taxon>Eukaryota</taxon>
        <taxon>Fungi</taxon>
        <taxon>Dikarya</taxon>
        <taxon>Basidiomycota</taxon>
        <taxon>Agaricomycotina</taxon>
        <taxon>Agaricomycetes</taxon>
        <taxon>Agaricomycetidae</taxon>
        <taxon>Jaapiales</taxon>
        <taxon>Jaapiaceae</taxon>
        <taxon>Jaapia</taxon>
    </lineage>
</organism>
<dbReference type="Proteomes" id="UP000027265">
    <property type="component" value="Unassembled WGS sequence"/>
</dbReference>
<proteinExistence type="predicted"/>
<name>A0A067Q0C7_9AGAM</name>
<dbReference type="AlphaFoldDB" id="A0A067Q0C7"/>
<dbReference type="OrthoDB" id="2748701at2759"/>
<gene>
    <name evidence="1" type="ORF">JAAARDRAFT_56619</name>
</gene>
<evidence type="ECO:0000313" key="1">
    <source>
        <dbReference type="EMBL" id="KDQ59610.1"/>
    </source>
</evidence>
<dbReference type="InParanoid" id="A0A067Q0C7"/>
<dbReference type="EMBL" id="KL197715">
    <property type="protein sequence ID" value="KDQ59610.1"/>
    <property type="molecule type" value="Genomic_DNA"/>
</dbReference>
<evidence type="ECO:0000313" key="2">
    <source>
        <dbReference type="Proteomes" id="UP000027265"/>
    </source>
</evidence>
<protein>
    <submittedName>
        <fullName evidence="1">Uncharacterized protein</fullName>
    </submittedName>
</protein>